<dbReference type="SUPFAM" id="SSF57667">
    <property type="entry name" value="beta-beta-alpha zinc fingers"/>
    <property type="match status" value="1"/>
</dbReference>
<accession>A0A1D1WAM7</accession>
<dbReference type="PANTHER" id="PTHR10032:SF271">
    <property type="entry name" value="RH12261P-RELATED"/>
    <property type="match status" value="1"/>
</dbReference>
<proteinExistence type="predicted"/>
<keyword evidence="3" id="KW-0677">Repeat</keyword>
<evidence type="ECO:0000256" key="9">
    <source>
        <dbReference type="ARBA" id="ARBA00023242"/>
    </source>
</evidence>
<sequence length="322" mass="36133">MTPYRPWADGGQTLLDHVVRLIETKLKKSLLGDDILANSSSAQNGIVKPGCPTVDWPTSAFHYRPQPTESVVDRHEFGRRSAWRPVARTRCSLRYGSPADASFVVFQNSALFHPFHPPSTPVPSRFVFPSDVKHVLAPPISAPAVNHTPVLPLPAFPVALPAFSSTCPSIEFVNNGRGIRNPFLVKAETREATQRSRKKRTNVPEKIMDAVTKRFLCATCGKGFNDTFDLKRHTRTHTGPPITGIRPYKCSHCEKSFTQRCSLEIHAKKLHGLKLSYGYKERRDKLHVCEECGHSTSNIDEHYVHMRNFHSITLTGYAQNTL</sequence>
<dbReference type="InterPro" id="IPR027756">
    <property type="entry name" value="Ovo-like"/>
</dbReference>
<evidence type="ECO:0000256" key="10">
    <source>
        <dbReference type="PROSITE-ProRule" id="PRU00042"/>
    </source>
</evidence>
<keyword evidence="2" id="KW-0479">Metal-binding</keyword>
<evidence type="ECO:0000256" key="5">
    <source>
        <dbReference type="ARBA" id="ARBA00022833"/>
    </source>
</evidence>
<dbReference type="OrthoDB" id="6508643at2759"/>
<comment type="subcellular location">
    <subcellularLocation>
        <location evidence="1">Nucleus</location>
    </subcellularLocation>
</comment>
<dbReference type="PANTHER" id="PTHR10032">
    <property type="entry name" value="ZINC FINGER PROTEIN WITH KRAB AND SCAN DOMAINS"/>
    <property type="match status" value="1"/>
</dbReference>
<dbReference type="STRING" id="947166.A0A1D1WAM7"/>
<evidence type="ECO:0000313" key="12">
    <source>
        <dbReference type="EMBL" id="GAV08954.1"/>
    </source>
</evidence>
<evidence type="ECO:0000256" key="3">
    <source>
        <dbReference type="ARBA" id="ARBA00022737"/>
    </source>
</evidence>
<keyword evidence="9" id="KW-0539">Nucleus</keyword>
<keyword evidence="7" id="KW-0238">DNA-binding</keyword>
<dbReference type="FunFam" id="3.30.160.60:FF:000452">
    <property type="entry name" value="Transcription factor Ovo-like 2"/>
    <property type="match status" value="1"/>
</dbReference>
<dbReference type="GO" id="GO:0008270">
    <property type="term" value="F:zinc ion binding"/>
    <property type="evidence" value="ECO:0007669"/>
    <property type="project" value="UniProtKB-KW"/>
</dbReference>
<keyword evidence="8" id="KW-0804">Transcription</keyword>
<dbReference type="InterPro" id="IPR013087">
    <property type="entry name" value="Znf_C2H2_type"/>
</dbReference>
<dbReference type="PROSITE" id="PS00028">
    <property type="entry name" value="ZINC_FINGER_C2H2_1"/>
    <property type="match status" value="2"/>
</dbReference>
<gene>
    <name evidence="12" type="primary">RvY_18570-1</name>
    <name evidence="12" type="synonym">RvY_18570.1</name>
    <name evidence="12" type="ORF">RvY_18570</name>
</gene>
<evidence type="ECO:0000256" key="4">
    <source>
        <dbReference type="ARBA" id="ARBA00022771"/>
    </source>
</evidence>
<dbReference type="Gene3D" id="3.30.160.60">
    <property type="entry name" value="Classic Zinc Finger"/>
    <property type="match status" value="2"/>
</dbReference>
<comment type="caution">
    <text evidence="12">The sequence shown here is derived from an EMBL/GenBank/DDBJ whole genome shotgun (WGS) entry which is preliminary data.</text>
</comment>
<dbReference type="EMBL" id="BDGG01000019">
    <property type="protein sequence ID" value="GAV08954.1"/>
    <property type="molecule type" value="Genomic_DNA"/>
</dbReference>
<dbReference type="GO" id="GO:0009913">
    <property type="term" value="P:epidermal cell differentiation"/>
    <property type="evidence" value="ECO:0007669"/>
    <property type="project" value="TreeGrafter"/>
</dbReference>
<keyword evidence="13" id="KW-1185">Reference proteome</keyword>
<dbReference type="GO" id="GO:0000981">
    <property type="term" value="F:DNA-binding transcription factor activity, RNA polymerase II-specific"/>
    <property type="evidence" value="ECO:0007669"/>
    <property type="project" value="TreeGrafter"/>
</dbReference>
<reference evidence="12 13" key="1">
    <citation type="journal article" date="2016" name="Nat. Commun.">
        <title>Extremotolerant tardigrade genome and improved radiotolerance of human cultured cells by tardigrade-unique protein.</title>
        <authorList>
            <person name="Hashimoto T."/>
            <person name="Horikawa D.D."/>
            <person name="Saito Y."/>
            <person name="Kuwahara H."/>
            <person name="Kozuka-Hata H."/>
            <person name="Shin-I T."/>
            <person name="Minakuchi Y."/>
            <person name="Ohishi K."/>
            <person name="Motoyama A."/>
            <person name="Aizu T."/>
            <person name="Enomoto A."/>
            <person name="Kondo K."/>
            <person name="Tanaka S."/>
            <person name="Hara Y."/>
            <person name="Koshikawa S."/>
            <person name="Sagara H."/>
            <person name="Miura T."/>
            <person name="Yokobori S."/>
            <person name="Miyagawa K."/>
            <person name="Suzuki Y."/>
            <person name="Kubo T."/>
            <person name="Oyama M."/>
            <person name="Kohara Y."/>
            <person name="Fujiyama A."/>
            <person name="Arakawa K."/>
            <person name="Katayama T."/>
            <person name="Toyoda A."/>
            <person name="Kunieda T."/>
        </authorList>
    </citation>
    <scope>NUCLEOTIDE SEQUENCE [LARGE SCALE GENOMIC DNA]</scope>
    <source>
        <strain evidence="12 13">YOKOZUNA-1</strain>
    </source>
</reference>
<dbReference type="InterPro" id="IPR036236">
    <property type="entry name" value="Znf_C2H2_sf"/>
</dbReference>
<evidence type="ECO:0000256" key="8">
    <source>
        <dbReference type="ARBA" id="ARBA00023163"/>
    </source>
</evidence>
<keyword evidence="5" id="KW-0862">Zinc</keyword>
<dbReference type="GO" id="GO:0000978">
    <property type="term" value="F:RNA polymerase II cis-regulatory region sequence-specific DNA binding"/>
    <property type="evidence" value="ECO:0007669"/>
    <property type="project" value="TreeGrafter"/>
</dbReference>
<dbReference type="PROSITE" id="PS50157">
    <property type="entry name" value="ZINC_FINGER_C2H2_2"/>
    <property type="match status" value="2"/>
</dbReference>
<dbReference type="SMART" id="SM00355">
    <property type="entry name" value="ZnF_C2H2"/>
    <property type="match status" value="3"/>
</dbReference>
<evidence type="ECO:0000256" key="7">
    <source>
        <dbReference type="ARBA" id="ARBA00023125"/>
    </source>
</evidence>
<feature type="domain" description="C2H2-type" evidence="11">
    <location>
        <begin position="248"/>
        <end position="271"/>
    </location>
</feature>
<dbReference type="FunFam" id="3.30.160.60:FF:001228">
    <property type="entry name" value="Zinc finger protein 236"/>
    <property type="match status" value="1"/>
</dbReference>
<keyword evidence="4 10" id="KW-0863">Zinc-finger</keyword>
<name>A0A1D1WAM7_RAMVA</name>
<dbReference type="AlphaFoldDB" id="A0A1D1WAM7"/>
<evidence type="ECO:0000256" key="1">
    <source>
        <dbReference type="ARBA" id="ARBA00004123"/>
    </source>
</evidence>
<dbReference type="Pfam" id="PF00096">
    <property type="entry name" value="zf-C2H2"/>
    <property type="match status" value="2"/>
</dbReference>
<feature type="domain" description="C2H2-type" evidence="11">
    <location>
        <begin position="215"/>
        <end position="242"/>
    </location>
</feature>
<organism evidence="12 13">
    <name type="scientific">Ramazzottius varieornatus</name>
    <name type="common">Water bear</name>
    <name type="synonym">Tardigrade</name>
    <dbReference type="NCBI Taxonomy" id="947166"/>
    <lineage>
        <taxon>Eukaryota</taxon>
        <taxon>Metazoa</taxon>
        <taxon>Ecdysozoa</taxon>
        <taxon>Tardigrada</taxon>
        <taxon>Eutardigrada</taxon>
        <taxon>Parachela</taxon>
        <taxon>Hypsibioidea</taxon>
        <taxon>Ramazzottiidae</taxon>
        <taxon>Ramazzottius</taxon>
    </lineage>
</organism>
<protein>
    <recommendedName>
        <fullName evidence="11">C2H2-type domain-containing protein</fullName>
    </recommendedName>
</protein>
<evidence type="ECO:0000259" key="11">
    <source>
        <dbReference type="PROSITE" id="PS50157"/>
    </source>
</evidence>
<evidence type="ECO:0000313" key="13">
    <source>
        <dbReference type="Proteomes" id="UP000186922"/>
    </source>
</evidence>
<evidence type="ECO:0000256" key="2">
    <source>
        <dbReference type="ARBA" id="ARBA00022723"/>
    </source>
</evidence>
<dbReference type="GO" id="GO:0005634">
    <property type="term" value="C:nucleus"/>
    <property type="evidence" value="ECO:0007669"/>
    <property type="project" value="UniProtKB-SubCell"/>
</dbReference>
<dbReference type="Proteomes" id="UP000186922">
    <property type="component" value="Unassembled WGS sequence"/>
</dbReference>
<evidence type="ECO:0000256" key="6">
    <source>
        <dbReference type="ARBA" id="ARBA00023015"/>
    </source>
</evidence>
<keyword evidence="6" id="KW-0805">Transcription regulation</keyword>